<comment type="caution">
    <text evidence="1">The sequence shown here is derived from an EMBL/GenBank/DDBJ whole genome shotgun (WGS) entry which is preliminary data.</text>
</comment>
<evidence type="ECO:0000313" key="2">
    <source>
        <dbReference type="Proteomes" id="UP000236630"/>
    </source>
</evidence>
<proteinExistence type="predicted"/>
<protein>
    <submittedName>
        <fullName evidence="1">Uncharacterized protein</fullName>
    </submittedName>
</protein>
<organism evidence="1 2">
    <name type="scientific">Citrus unshiu</name>
    <name type="common">Satsuma mandarin</name>
    <name type="synonym">Citrus nobilis var. unshiu</name>
    <dbReference type="NCBI Taxonomy" id="55188"/>
    <lineage>
        <taxon>Eukaryota</taxon>
        <taxon>Viridiplantae</taxon>
        <taxon>Streptophyta</taxon>
        <taxon>Embryophyta</taxon>
        <taxon>Tracheophyta</taxon>
        <taxon>Spermatophyta</taxon>
        <taxon>Magnoliopsida</taxon>
        <taxon>eudicotyledons</taxon>
        <taxon>Gunneridae</taxon>
        <taxon>Pentapetalae</taxon>
        <taxon>rosids</taxon>
        <taxon>malvids</taxon>
        <taxon>Sapindales</taxon>
        <taxon>Rutaceae</taxon>
        <taxon>Aurantioideae</taxon>
        <taxon>Citrus</taxon>
    </lineage>
</organism>
<dbReference type="Proteomes" id="UP000236630">
    <property type="component" value="Unassembled WGS sequence"/>
</dbReference>
<reference evidence="1 2" key="1">
    <citation type="journal article" date="2017" name="Front. Genet.">
        <title>Draft sequencing of the heterozygous diploid genome of Satsuma (Citrus unshiu Marc.) using a hybrid assembly approach.</title>
        <authorList>
            <person name="Shimizu T."/>
            <person name="Tanizawa Y."/>
            <person name="Mochizuki T."/>
            <person name="Nagasaki H."/>
            <person name="Yoshioka T."/>
            <person name="Toyoda A."/>
            <person name="Fujiyama A."/>
            <person name="Kaminuma E."/>
            <person name="Nakamura Y."/>
        </authorList>
    </citation>
    <scope>NUCLEOTIDE SEQUENCE [LARGE SCALE GENOMIC DNA]</scope>
    <source>
        <strain evidence="2">cv. Miyagawa wase</strain>
    </source>
</reference>
<sequence>MQKYHVGCGCRMMALRSHALCGDMAMVGVRCCFASGCSCRWWQWQLLEELVELEMIKSRKALKGEAEKRRTESEAEMTQMTMQTQLQIVLCRGDEFESKEKAR</sequence>
<evidence type="ECO:0000313" key="1">
    <source>
        <dbReference type="EMBL" id="GAY62946.1"/>
    </source>
</evidence>
<gene>
    <name evidence="1" type="ORF">CUMW_221700</name>
</gene>
<accession>A0A2H5QE94</accession>
<name>A0A2H5QE94_CITUN</name>
<keyword evidence="2" id="KW-1185">Reference proteome</keyword>
<dbReference type="AlphaFoldDB" id="A0A2H5QE94"/>
<dbReference type="EMBL" id="BDQV01000327">
    <property type="protein sequence ID" value="GAY62946.1"/>
    <property type="molecule type" value="Genomic_DNA"/>
</dbReference>